<evidence type="ECO:0000256" key="2">
    <source>
        <dbReference type="ARBA" id="ARBA00022475"/>
    </source>
</evidence>
<organism evidence="8 9">
    <name type="scientific">Saccharothrix coeruleofusca</name>
    <dbReference type="NCBI Taxonomy" id="33919"/>
    <lineage>
        <taxon>Bacteria</taxon>
        <taxon>Bacillati</taxon>
        <taxon>Actinomycetota</taxon>
        <taxon>Actinomycetes</taxon>
        <taxon>Pseudonocardiales</taxon>
        <taxon>Pseudonocardiaceae</taxon>
        <taxon>Saccharothrix</taxon>
    </lineage>
</organism>
<keyword evidence="2" id="KW-1003">Cell membrane</keyword>
<feature type="transmembrane region" description="Helical" evidence="6">
    <location>
        <begin position="233"/>
        <end position="253"/>
    </location>
</feature>
<feature type="transmembrane region" description="Helical" evidence="6">
    <location>
        <begin position="53"/>
        <end position="71"/>
    </location>
</feature>
<dbReference type="PANTHER" id="PTHR34820">
    <property type="entry name" value="INNER MEMBRANE PROTEIN YEBZ"/>
    <property type="match status" value="1"/>
</dbReference>
<feature type="transmembrane region" description="Helical" evidence="6">
    <location>
        <begin position="308"/>
        <end position="331"/>
    </location>
</feature>
<dbReference type="InterPro" id="IPR032694">
    <property type="entry name" value="CopC/D"/>
</dbReference>
<sequence>MTLNRTTTPARHRVLGGLLLGGLAGVLLGLGLSTTSAVVGDPGVVVQVGQPVVRTLLDLAATAVVGLSLLPKLLGFSRPALTEPVMRVARPAAVVFAAVWAFTALLSIVVRAYETRPDVPLTLGAVVDYVQRVGAGQGLLFSAVCALAYVWIGVLAARNGESVPAELRILVSMFGLLPLPITGHAANWKYHDYSMISMELHVLGAAAWTGGLAALVALVAHRRGLLAEALPKFSKLATACLALVSVTGVFNGVLELALNPVVTLPGSLFTTSYGLVLVAKVVCAGLLAALGANIRWRLLPHIAQHKPTALVGWACVEVTVMGVAFGLAVVLSRAPVA</sequence>
<dbReference type="GO" id="GO:0006825">
    <property type="term" value="P:copper ion transport"/>
    <property type="evidence" value="ECO:0007669"/>
    <property type="project" value="InterPro"/>
</dbReference>
<comment type="caution">
    <text evidence="8">The sequence shown here is derived from an EMBL/GenBank/DDBJ whole genome shotgun (WGS) entry which is preliminary data.</text>
</comment>
<feature type="transmembrane region" description="Helical" evidence="6">
    <location>
        <begin position="133"/>
        <end position="157"/>
    </location>
</feature>
<accession>A0A918AGX5</accession>
<name>A0A918AGX5_9PSEU</name>
<dbReference type="EMBL" id="BMRG01000001">
    <property type="protein sequence ID" value="GGP38022.1"/>
    <property type="molecule type" value="Genomic_DNA"/>
</dbReference>
<evidence type="ECO:0000256" key="3">
    <source>
        <dbReference type="ARBA" id="ARBA00022692"/>
    </source>
</evidence>
<keyword evidence="3 6" id="KW-0812">Transmembrane</keyword>
<keyword evidence="9" id="KW-1185">Reference proteome</keyword>
<dbReference type="GO" id="GO:0005886">
    <property type="term" value="C:plasma membrane"/>
    <property type="evidence" value="ECO:0007669"/>
    <property type="project" value="UniProtKB-SubCell"/>
</dbReference>
<reference evidence="8" key="2">
    <citation type="submission" date="2020-09" db="EMBL/GenBank/DDBJ databases">
        <authorList>
            <person name="Sun Q."/>
            <person name="Ohkuma M."/>
        </authorList>
    </citation>
    <scope>NUCLEOTIDE SEQUENCE</scope>
    <source>
        <strain evidence="8">JCM 3313</strain>
    </source>
</reference>
<dbReference type="RefSeq" id="WP_189221503.1">
    <property type="nucleotide sequence ID" value="NZ_BMRG01000001.1"/>
</dbReference>
<comment type="subcellular location">
    <subcellularLocation>
        <location evidence="1">Cell membrane</location>
        <topology evidence="1">Multi-pass membrane protein</topology>
    </subcellularLocation>
</comment>
<dbReference type="Pfam" id="PF05425">
    <property type="entry name" value="CopD"/>
    <property type="match status" value="1"/>
</dbReference>
<dbReference type="InterPro" id="IPR008457">
    <property type="entry name" value="Cu-R_CopD_dom"/>
</dbReference>
<evidence type="ECO:0000313" key="8">
    <source>
        <dbReference type="EMBL" id="GGP38022.1"/>
    </source>
</evidence>
<evidence type="ECO:0000256" key="4">
    <source>
        <dbReference type="ARBA" id="ARBA00022989"/>
    </source>
</evidence>
<dbReference type="Proteomes" id="UP000639606">
    <property type="component" value="Unassembled WGS sequence"/>
</dbReference>
<dbReference type="PANTHER" id="PTHR34820:SF4">
    <property type="entry name" value="INNER MEMBRANE PROTEIN YEBZ"/>
    <property type="match status" value="1"/>
</dbReference>
<feature type="transmembrane region" description="Helical" evidence="6">
    <location>
        <begin position="273"/>
        <end position="296"/>
    </location>
</feature>
<dbReference type="AlphaFoldDB" id="A0A918AGX5"/>
<feature type="domain" description="Copper resistance protein D" evidence="7">
    <location>
        <begin position="228"/>
        <end position="331"/>
    </location>
</feature>
<feature type="transmembrane region" description="Helical" evidence="6">
    <location>
        <begin position="169"/>
        <end position="188"/>
    </location>
</feature>
<protein>
    <submittedName>
        <fullName evidence="8">Copper resistance protein CopD</fullName>
    </submittedName>
</protein>
<feature type="transmembrane region" description="Helical" evidence="6">
    <location>
        <begin position="92"/>
        <end position="113"/>
    </location>
</feature>
<reference evidence="8" key="1">
    <citation type="journal article" date="2014" name="Int. J. Syst. Evol. Microbiol.">
        <title>Complete genome sequence of Corynebacterium casei LMG S-19264T (=DSM 44701T), isolated from a smear-ripened cheese.</title>
        <authorList>
            <consortium name="US DOE Joint Genome Institute (JGI-PGF)"/>
            <person name="Walter F."/>
            <person name="Albersmeier A."/>
            <person name="Kalinowski J."/>
            <person name="Ruckert C."/>
        </authorList>
    </citation>
    <scope>NUCLEOTIDE SEQUENCE</scope>
    <source>
        <strain evidence="8">JCM 3313</strain>
    </source>
</reference>
<evidence type="ECO:0000256" key="1">
    <source>
        <dbReference type="ARBA" id="ARBA00004651"/>
    </source>
</evidence>
<proteinExistence type="predicted"/>
<gene>
    <name evidence="8" type="ORF">GCM10010185_06780</name>
</gene>
<evidence type="ECO:0000313" key="9">
    <source>
        <dbReference type="Proteomes" id="UP000639606"/>
    </source>
</evidence>
<keyword evidence="4 6" id="KW-1133">Transmembrane helix</keyword>
<keyword evidence="5 6" id="KW-0472">Membrane</keyword>
<feature type="transmembrane region" description="Helical" evidence="6">
    <location>
        <begin position="200"/>
        <end position="221"/>
    </location>
</feature>
<evidence type="ECO:0000259" key="7">
    <source>
        <dbReference type="Pfam" id="PF05425"/>
    </source>
</evidence>
<evidence type="ECO:0000256" key="5">
    <source>
        <dbReference type="ARBA" id="ARBA00023136"/>
    </source>
</evidence>
<evidence type="ECO:0000256" key="6">
    <source>
        <dbReference type="SAM" id="Phobius"/>
    </source>
</evidence>